<feature type="region of interest" description="Disordered" evidence="7">
    <location>
        <begin position="942"/>
        <end position="1112"/>
    </location>
</feature>
<evidence type="ECO:0000256" key="7">
    <source>
        <dbReference type="SAM" id="MobiDB-lite"/>
    </source>
</evidence>
<dbReference type="EMBL" id="JANBOH010000255">
    <property type="protein sequence ID" value="KAJ1643444.1"/>
    <property type="molecule type" value="Genomic_DNA"/>
</dbReference>
<dbReference type="Gene3D" id="3.30.50.10">
    <property type="entry name" value="Erythroid Transcription Factor GATA-1, subunit A"/>
    <property type="match status" value="1"/>
</dbReference>
<evidence type="ECO:0000256" key="8">
    <source>
        <dbReference type="SAM" id="SignalP"/>
    </source>
</evidence>
<dbReference type="GO" id="GO:0005634">
    <property type="term" value="C:nucleus"/>
    <property type="evidence" value="ECO:0007669"/>
    <property type="project" value="UniProtKB-SubCell"/>
</dbReference>
<feature type="compositionally biased region" description="Polar residues" evidence="7">
    <location>
        <begin position="1024"/>
        <end position="1049"/>
    </location>
</feature>
<feature type="chain" id="PRO_5040928361" evidence="8">
    <location>
        <begin position="18"/>
        <end position="1112"/>
    </location>
</feature>
<dbReference type="GO" id="GO:0000122">
    <property type="term" value="P:negative regulation of transcription by RNA polymerase II"/>
    <property type="evidence" value="ECO:0007669"/>
    <property type="project" value="TreeGrafter"/>
</dbReference>
<dbReference type="InterPro" id="IPR000679">
    <property type="entry name" value="Znf_GATA"/>
</dbReference>
<dbReference type="CDD" id="cd00202">
    <property type="entry name" value="ZnF_GATA"/>
    <property type="match status" value="1"/>
</dbReference>
<dbReference type="SMART" id="SM00401">
    <property type="entry name" value="ZnF_GATA"/>
    <property type="match status" value="1"/>
</dbReference>
<feature type="compositionally biased region" description="Low complexity" evidence="7">
    <location>
        <begin position="603"/>
        <end position="627"/>
    </location>
</feature>
<dbReference type="PANTHER" id="PTHR10071:SF281">
    <property type="entry name" value="BOX A-BINDING FACTOR-RELATED"/>
    <property type="match status" value="1"/>
</dbReference>
<reference evidence="10" key="1">
    <citation type="submission" date="2022-07" db="EMBL/GenBank/DDBJ databases">
        <title>Phylogenomic reconstructions and comparative analyses of Kickxellomycotina fungi.</title>
        <authorList>
            <person name="Reynolds N.K."/>
            <person name="Stajich J.E."/>
            <person name="Barry K."/>
            <person name="Grigoriev I.V."/>
            <person name="Crous P."/>
            <person name="Smith M.E."/>
        </authorList>
    </citation>
    <scope>NUCLEOTIDE SEQUENCE</scope>
    <source>
        <strain evidence="10">NBRC 105413</strain>
    </source>
</reference>
<evidence type="ECO:0000256" key="6">
    <source>
        <dbReference type="PROSITE-ProRule" id="PRU00094"/>
    </source>
</evidence>
<evidence type="ECO:0000313" key="10">
    <source>
        <dbReference type="EMBL" id="KAJ1643444.1"/>
    </source>
</evidence>
<proteinExistence type="predicted"/>
<sequence length="1112" mass="114652">MFLGLHSALLAAASTSTVHPPAADMAMTLISHLRDASSHPDSAPSSAKRLAMGLADLGSSEDADEDDDDDDVANDFDEEDSVPDPESFVVSSDDRPETFSVGASETLFSDASIFAPGNALFLLDDYQRDSARHPASGTLIKQGRGVQPSLAAAMAIASAIKSRPMSTAVSSAIVSGRVSPVHSSSDKADADTRASSEDGSSDSASSSSSNSNSDAEHEETDVKSGSPTRAKSRSSFKGSLAIPETKRALPNESDDDEHNRVFFVDPNALAGSSSDMYFDDGGFTRFLRMHVKRQQERNSPTAAAVIDPAAHMRKPSAADVEMVDANSQQLLAQKQQSLHHHNHHLQQQQQQRQQQQQGHGKRNQPLSENRTDDAQRSRRQSAMAAIYGLPLDSASASAAASVSAASSLPFGADMSAHSVRMSSLPFSSSSSSTAAAAAPTAVSDSLLLDSDLLSGTSASASASFGFGSSALSSFITPSLDSGQAALGAAGSSLTAIPNANPFMLPGSGQGPILDTDPITAAFYSGFGLPAPPVSGMASLSSLQSVSHGLNPSSAAALASQLAQHQQLTSAAAAAAVVASAQMANRGGGTWRSMSISVDSPILGNNNSSNSNNSNGGANSSGTAAGSSHMPLPQSAKSDHSDVRSVLSALAAANSVGASGHQSRTNSLPTVPAHGIGGNATGGAVGGSSASADALQQMLYLSQFAAKTADGALPLPLSRAATLGSGAGHQPGSLFGMDVCASDNIPRTINPSAIDLPALTEEQQQQQKQHRGHVANGYNEPMIVDEGNKKAVKRARDAATASDVSDSGNGNGNGSRRPQSQSPTKRSKHSSGDSGSVHTISKHQQAVAGSAMATTNNHRSDGSLDAKSAASSTGATASAAAAAAAAANNGGNPQMCSNCSTTTTPLWRRDPEGKPLCNACGLFFKLHGVTRPLSLKTNVIKKRNRSAAKKSNSNNTPASSTSIPSSSSLATSAKTNGSSVVLSGSDGNGNHQPLAPASDALQQKQKQVHPTVVPASVGVRPIIQRTDSASNSGGAPVMSMNQQRHTCPTNQQSVQHHGYGQQQQQQVTMQHHHAQQSNHQHQHWPLQQKHQQHQLPVIQKRSTGETKPVVEQH</sequence>
<name>A0A9W7XH78_9FUNG</name>
<feature type="compositionally biased region" description="Basic and acidic residues" evidence="7">
    <location>
        <begin position="184"/>
        <end position="196"/>
    </location>
</feature>
<comment type="caution">
    <text evidence="10">The sequence shown here is derived from an EMBL/GenBank/DDBJ whole genome shotgun (WGS) entry which is preliminary data.</text>
</comment>
<keyword evidence="2" id="KW-0479">Metal-binding</keyword>
<feature type="compositionally biased region" description="Acidic residues" evidence="7">
    <location>
        <begin position="59"/>
        <end position="83"/>
    </location>
</feature>
<evidence type="ECO:0000256" key="4">
    <source>
        <dbReference type="ARBA" id="ARBA00022833"/>
    </source>
</evidence>
<dbReference type="PROSITE" id="PS00344">
    <property type="entry name" value="GATA_ZN_FINGER_1"/>
    <property type="match status" value="1"/>
</dbReference>
<feature type="region of interest" description="Disordered" evidence="7">
    <location>
        <begin position="35"/>
        <end position="96"/>
    </location>
</feature>
<dbReference type="Proteomes" id="UP001145021">
    <property type="component" value="Unassembled WGS sequence"/>
</dbReference>
<comment type="subcellular location">
    <subcellularLocation>
        <location evidence="1">Nucleus</location>
    </subcellularLocation>
</comment>
<dbReference type="InterPro" id="IPR039355">
    <property type="entry name" value="Transcription_factor_GATA"/>
</dbReference>
<accession>A0A9W7XH78</accession>
<evidence type="ECO:0000256" key="5">
    <source>
        <dbReference type="ARBA" id="ARBA00023242"/>
    </source>
</evidence>
<keyword evidence="8" id="KW-0732">Signal</keyword>
<organism evidence="10 11">
    <name type="scientific">Coemansia asiatica</name>
    <dbReference type="NCBI Taxonomy" id="1052880"/>
    <lineage>
        <taxon>Eukaryota</taxon>
        <taxon>Fungi</taxon>
        <taxon>Fungi incertae sedis</taxon>
        <taxon>Zoopagomycota</taxon>
        <taxon>Kickxellomycotina</taxon>
        <taxon>Kickxellomycetes</taxon>
        <taxon>Kickxellales</taxon>
        <taxon>Kickxellaceae</taxon>
        <taxon>Coemansia</taxon>
    </lineage>
</organism>
<evidence type="ECO:0000256" key="1">
    <source>
        <dbReference type="ARBA" id="ARBA00004123"/>
    </source>
</evidence>
<dbReference type="Pfam" id="PF00320">
    <property type="entry name" value="GATA"/>
    <property type="match status" value="1"/>
</dbReference>
<feature type="region of interest" description="Disordered" evidence="7">
    <location>
        <begin position="175"/>
        <end position="258"/>
    </location>
</feature>
<keyword evidence="4" id="KW-0862">Zinc</keyword>
<feature type="region of interest" description="Disordered" evidence="7">
    <location>
        <begin position="601"/>
        <end position="642"/>
    </location>
</feature>
<feature type="compositionally biased region" description="Low complexity" evidence="7">
    <location>
        <begin position="1050"/>
        <end position="1088"/>
    </location>
</feature>
<dbReference type="PROSITE" id="PS50114">
    <property type="entry name" value="GATA_ZN_FINGER_2"/>
    <property type="match status" value="1"/>
</dbReference>
<dbReference type="GO" id="GO:0000978">
    <property type="term" value="F:RNA polymerase II cis-regulatory region sequence-specific DNA binding"/>
    <property type="evidence" value="ECO:0007669"/>
    <property type="project" value="TreeGrafter"/>
</dbReference>
<keyword evidence="5" id="KW-0539">Nucleus</keyword>
<evidence type="ECO:0000256" key="2">
    <source>
        <dbReference type="ARBA" id="ARBA00022723"/>
    </source>
</evidence>
<dbReference type="GO" id="GO:0045944">
    <property type="term" value="P:positive regulation of transcription by RNA polymerase II"/>
    <property type="evidence" value="ECO:0007669"/>
    <property type="project" value="TreeGrafter"/>
</dbReference>
<feature type="compositionally biased region" description="Basic and acidic residues" evidence="7">
    <location>
        <begin position="785"/>
        <end position="796"/>
    </location>
</feature>
<dbReference type="GO" id="GO:0000981">
    <property type="term" value="F:DNA-binding transcription factor activity, RNA polymerase II-specific"/>
    <property type="evidence" value="ECO:0007669"/>
    <property type="project" value="TreeGrafter"/>
</dbReference>
<feature type="domain" description="GATA-type" evidence="9">
    <location>
        <begin position="895"/>
        <end position="942"/>
    </location>
</feature>
<feature type="region of interest" description="Disordered" evidence="7">
    <location>
        <begin position="293"/>
        <end position="320"/>
    </location>
</feature>
<evidence type="ECO:0000256" key="3">
    <source>
        <dbReference type="ARBA" id="ARBA00022771"/>
    </source>
</evidence>
<feature type="compositionally biased region" description="Low complexity" evidence="7">
    <location>
        <begin position="345"/>
        <end position="358"/>
    </location>
</feature>
<dbReference type="InterPro" id="IPR013088">
    <property type="entry name" value="Znf_NHR/GATA"/>
</dbReference>
<feature type="region of interest" description="Disordered" evidence="7">
    <location>
        <begin position="333"/>
        <end position="380"/>
    </location>
</feature>
<feature type="compositionally biased region" description="Low complexity" evidence="7">
    <location>
        <begin position="948"/>
        <end position="975"/>
    </location>
</feature>
<keyword evidence="3 6" id="KW-0863">Zinc-finger</keyword>
<feature type="region of interest" description="Disordered" evidence="7">
    <location>
        <begin position="760"/>
        <end position="867"/>
    </location>
</feature>
<protein>
    <submittedName>
        <fullName evidence="10">Sodium- and chloride-dependent GABA transporter 1</fullName>
    </submittedName>
</protein>
<dbReference type="PRINTS" id="PR00619">
    <property type="entry name" value="GATAZNFINGER"/>
</dbReference>
<gene>
    <name evidence="10" type="primary">GAT1</name>
    <name evidence="10" type="ORF">LPJ64_004782</name>
</gene>
<dbReference type="FunFam" id="3.30.50.10:FF:000007">
    <property type="entry name" value="Nitrogen regulatory AreA, N-terminal"/>
    <property type="match status" value="1"/>
</dbReference>
<feature type="signal peptide" evidence="8">
    <location>
        <begin position="1"/>
        <end position="17"/>
    </location>
</feature>
<feature type="compositionally biased region" description="Polar residues" evidence="7">
    <location>
        <begin position="223"/>
        <end position="237"/>
    </location>
</feature>
<feature type="compositionally biased region" description="Basic and acidic residues" evidence="7">
    <location>
        <begin position="1101"/>
        <end position="1112"/>
    </location>
</feature>
<dbReference type="SUPFAM" id="SSF57716">
    <property type="entry name" value="Glucocorticoid receptor-like (DNA-binding domain)"/>
    <property type="match status" value="1"/>
</dbReference>
<dbReference type="AlphaFoldDB" id="A0A9W7XH78"/>
<feature type="compositionally biased region" description="Polar residues" evidence="7">
    <location>
        <begin position="831"/>
        <end position="843"/>
    </location>
</feature>
<evidence type="ECO:0000259" key="9">
    <source>
        <dbReference type="PROSITE" id="PS50114"/>
    </source>
</evidence>
<feature type="compositionally biased region" description="Low complexity" evidence="7">
    <location>
        <begin position="197"/>
        <end position="213"/>
    </location>
</feature>
<dbReference type="PANTHER" id="PTHR10071">
    <property type="entry name" value="TRANSCRIPTION FACTOR GATA FAMILY MEMBER"/>
    <property type="match status" value="1"/>
</dbReference>
<keyword evidence="11" id="KW-1185">Reference proteome</keyword>
<dbReference type="GO" id="GO:0008270">
    <property type="term" value="F:zinc ion binding"/>
    <property type="evidence" value="ECO:0007669"/>
    <property type="project" value="UniProtKB-KW"/>
</dbReference>
<evidence type="ECO:0000313" key="11">
    <source>
        <dbReference type="Proteomes" id="UP001145021"/>
    </source>
</evidence>